<keyword evidence="3" id="KW-1185">Reference proteome</keyword>
<name>A0ABQ2VJ92_9PSEU</name>
<dbReference type="InterPro" id="IPR036291">
    <property type="entry name" value="NAD(P)-bd_dom_sf"/>
</dbReference>
<proteinExistence type="predicted"/>
<dbReference type="PANTHER" id="PTHR43677:SF4">
    <property type="entry name" value="QUINONE OXIDOREDUCTASE-LIKE PROTEIN 2"/>
    <property type="match status" value="1"/>
</dbReference>
<organism evidence="2 3">
    <name type="scientific">Lentzea flava</name>
    <dbReference type="NCBI Taxonomy" id="103732"/>
    <lineage>
        <taxon>Bacteria</taxon>
        <taxon>Bacillati</taxon>
        <taxon>Actinomycetota</taxon>
        <taxon>Actinomycetes</taxon>
        <taxon>Pseudonocardiales</taxon>
        <taxon>Pseudonocardiaceae</taxon>
        <taxon>Lentzea</taxon>
    </lineage>
</organism>
<dbReference type="InterPro" id="IPR013149">
    <property type="entry name" value="ADH-like_C"/>
</dbReference>
<protein>
    <recommendedName>
        <fullName evidence="1">Enoyl reductase (ER) domain-containing protein</fullName>
    </recommendedName>
</protein>
<dbReference type="SUPFAM" id="SSF51735">
    <property type="entry name" value="NAD(P)-binding Rossmann-fold domains"/>
    <property type="match status" value="1"/>
</dbReference>
<reference evidence="3" key="1">
    <citation type="journal article" date="2019" name="Int. J. Syst. Evol. Microbiol.">
        <title>The Global Catalogue of Microorganisms (GCM) 10K type strain sequencing project: providing services to taxonomists for standard genome sequencing and annotation.</title>
        <authorList>
            <consortium name="The Broad Institute Genomics Platform"/>
            <consortium name="The Broad Institute Genome Sequencing Center for Infectious Disease"/>
            <person name="Wu L."/>
            <person name="Ma J."/>
        </authorList>
    </citation>
    <scope>NUCLEOTIDE SEQUENCE [LARGE SCALE GENOMIC DNA]</scope>
    <source>
        <strain evidence="3">JCM 3296</strain>
    </source>
</reference>
<accession>A0ABQ2VJ92</accession>
<evidence type="ECO:0000313" key="3">
    <source>
        <dbReference type="Proteomes" id="UP000649573"/>
    </source>
</evidence>
<dbReference type="Pfam" id="PF00107">
    <property type="entry name" value="ADH_zinc_N"/>
    <property type="match status" value="1"/>
</dbReference>
<feature type="domain" description="Enoyl reductase (ER)" evidence="1">
    <location>
        <begin position="17"/>
        <end position="233"/>
    </location>
</feature>
<dbReference type="SMART" id="SM00829">
    <property type="entry name" value="PKS_ER"/>
    <property type="match status" value="1"/>
</dbReference>
<dbReference type="Gene3D" id="3.40.50.720">
    <property type="entry name" value="NAD(P)-binding Rossmann-like Domain"/>
    <property type="match status" value="1"/>
</dbReference>
<sequence length="233" mass="25049">MSWKPHYNRSRTRREMGCMRTAEAVDEIRVEEGGRRVVVVAGRLHLPVSAGVTDDQALTLARAGTTAWHLLRTCAHLRPDESIVVHDAASEVGAIAVQLARSFAAGRVIATESSQSRRRRAVKLGADVAVESDQDGLAERMIQANEGKEVDVVLDPGGTLKASLKALAPFGRIVCYGADQDESIKLTGLLGGSQAVIGFRFEHTLQRPDMIARAVSELFGLTSAGRLRPVAGD</sequence>
<dbReference type="InterPro" id="IPR051397">
    <property type="entry name" value="Zn-ADH-like_protein"/>
</dbReference>
<dbReference type="EMBL" id="BMRE01000111">
    <property type="protein sequence ID" value="GGU87243.1"/>
    <property type="molecule type" value="Genomic_DNA"/>
</dbReference>
<dbReference type="InterPro" id="IPR020843">
    <property type="entry name" value="ER"/>
</dbReference>
<gene>
    <name evidence="2" type="ORF">GCM10010178_91370</name>
</gene>
<evidence type="ECO:0000259" key="1">
    <source>
        <dbReference type="SMART" id="SM00829"/>
    </source>
</evidence>
<dbReference type="Gene3D" id="3.90.180.10">
    <property type="entry name" value="Medium-chain alcohol dehydrogenases, catalytic domain"/>
    <property type="match status" value="1"/>
</dbReference>
<comment type="caution">
    <text evidence="2">The sequence shown here is derived from an EMBL/GenBank/DDBJ whole genome shotgun (WGS) entry which is preliminary data.</text>
</comment>
<dbReference type="PANTHER" id="PTHR43677">
    <property type="entry name" value="SHORT-CHAIN DEHYDROGENASE/REDUCTASE"/>
    <property type="match status" value="1"/>
</dbReference>
<dbReference type="Proteomes" id="UP000649573">
    <property type="component" value="Unassembled WGS sequence"/>
</dbReference>
<evidence type="ECO:0000313" key="2">
    <source>
        <dbReference type="EMBL" id="GGU87243.1"/>
    </source>
</evidence>